<feature type="chain" id="PRO_5031478334" evidence="1">
    <location>
        <begin position="23"/>
        <end position="186"/>
    </location>
</feature>
<proteinExistence type="predicted"/>
<feature type="signal peptide" evidence="1">
    <location>
        <begin position="1"/>
        <end position="22"/>
    </location>
</feature>
<accession>A0A7W7GXL3</accession>
<dbReference type="AlphaFoldDB" id="A0A7W7GXL3"/>
<comment type="caution">
    <text evidence="2">The sequence shown here is derived from an EMBL/GenBank/DDBJ whole genome shotgun (WGS) entry which is preliminary data.</text>
</comment>
<reference evidence="2 3" key="1">
    <citation type="submission" date="2020-08" db="EMBL/GenBank/DDBJ databases">
        <title>Sequencing the genomes of 1000 actinobacteria strains.</title>
        <authorList>
            <person name="Klenk H.-P."/>
        </authorList>
    </citation>
    <scope>NUCLEOTIDE SEQUENCE [LARGE SCALE GENOMIC DNA]</scope>
    <source>
        <strain evidence="2 3">DSM 45809</strain>
    </source>
</reference>
<organism evidence="2 3">
    <name type="scientific">Actinoplanes octamycinicus</name>
    <dbReference type="NCBI Taxonomy" id="135948"/>
    <lineage>
        <taxon>Bacteria</taxon>
        <taxon>Bacillati</taxon>
        <taxon>Actinomycetota</taxon>
        <taxon>Actinomycetes</taxon>
        <taxon>Micromonosporales</taxon>
        <taxon>Micromonosporaceae</taxon>
        <taxon>Actinoplanes</taxon>
    </lineage>
</organism>
<evidence type="ECO:0000313" key="3">
    <source>
        <dbReference type="Proteomes" id="UP000546162"/>
    </source>
</evidence>
<protein>
    <submittedName>
        <fullName evidence="2">Uncharacterized protein</fullName>
    </submittedName>
</protein>
<evidence type="ECO:0000313" key="2">
    <source>
        <dbReference type="EMBL" id="MBB4740171.1"/>
    </source>
</evidence>
<evidence type="ECO:0000256" key="1">
    <source>
        <dbReference type="SAM" id="SignalP"/>
    </source>
</evidence>
<keyword evidence="3" id="KW-1185">Reference proteome</keyword>
<dbReference type="RefSeq" id="WP_185040610.1">
    <property type="nucleotide sequence ID" value="NZ_BAABFG010000005.1"/>
</dbReference>
<dbReference type="EMBL" id="JACHNB010000001">
    <property type="protein sequence ID" value="MBB4740171.1"/>
    <property type="molecule type" value="Genomic_DNA"/>
</dbReference>
<keyword evidence="1" id="KW-0732">Signal</keyword>
<dbReference type="Proteomes" id="UP000546162">
    <property type="component" value="Unassembled WGS sequence"/>
</dbReference>
<sequence length="186" mass="18771">MKLLMTATILTATVLTGSPAQAAPAALATWNVTIDGTASGTAFRAGGTVTMHRTVTSAGTTNGVNPLDVCLRSGFPAGAPATGAIWLGSTSACFPLRRSDLDMAGVSVAGSRVTVVPDGRLQATMVNNWTARTSVTGCIYSPTSGSAVYQVNADGSLSGSIQLRGYGGAFCGWSTYSASLTGRRAA</sequence>
<name>A0A7W7GXL3_9ACTN</name>
<gene>
    <name evidence="2" type="ORF">BJY16_003630</name>
</gene>